<feature type="domain" description="Protein-glutamine gamma-glutamyltransferase-like C-terminal" evidence="2">
    <location>
        <begin position="143"/>
        <end position="197"/>
    </location>
</feature>
<dbReference type="InterPro" id="IPR025403">
    <property type="entry name" value="TgpA-like_C"/>
</dbReference>
<evidence type="ECO:0000313" key="3">
    <source>
        <dbReference type="EMBL" id="WOV83132.1"/>
    </source>
</evidence>
<evidence type="ECO:0000313" key="4">
    <source>
        <dbReference type="Proteomes" id="UP001303532"/>
    </source>
</evidence>
<keyword evidence="1" id="KW-1133">Transmembrane helix</keyword>
<accession>A0ABZ0KTF9</accession>
<dbReference type="EMBL" id="CP116341">
    <property type="protein sequence ID" value="WOV83132.1"/>
    <property type="molecule type" value="Genomic_DNA"/>
</dbReference>
<protein>
    <submittedName>
        <fullName evidence="3">DUF4129 domain-containing protein</fullName>
    </submittedName>
</protein>
<dbReference type="RefSeq" id="WP_323690807.1">
    <property type="nucleotide sequence ID" value="NZ_CP116341.1"/>
</dbReference>
<name>A0ABZ0KTF9_9BACL</name>
<reference evidence="3 4" key="1">
    <citation type="submission" date="2023-01" db="EMBL/GenBank/DDBJ databases">
        <title>Sporosarcina sp. nov., isolated from Korean tranditional fermented seafood 'Jeotgal'.</title>
        <authorList>
            <person name="Yang A.-I."/>
        </authorList>
    </citation>
    <scope>NUCLEOTIDE SEQUENCE [LARGE SCALE GENOMIC DNA]</scope>
    <source>
        <strain evidence="3 4">B2O-1</strain>
    </source>
</reference>
<feature type="transmembrane region" description="Helical" evidence="1">
    <location>
        <begin position="59"/>
        <end position="83"/>
    </location>
</feature>
<gene>
    <name evidence="3" type="ORF">PGH26_09330</name>
</gene>
<sequence length="209" mass="25098">MANVQNVKDELENILSKKEYTVYTDQETNFFTALWEKIKAWIVEFLERLFPSMEKTSMLAGPILAIVITVMLILIAIALVYFVRKQKRRQIHQSKKPLQSMKEIDWSFQMHLSEANKQEELNRLTPATRHMFLAILLYFHGKQWVEARIWKTNWEYYEELKKVNRQSANQFHHIARFFDEVTYGEREVQIDEYQEFRIKVMEALGESVE</sequence>
<dbReference type="Pfam" id="PF13559">
    <property type="entry name" value="DUF4129"/>
    <property type="match status" value="1"/>
</dbReference>
<evidence type="ECO:0000259" key="2">
    <source>
        <dbReference type="Pfam" id="PF13559"/>
    </source>
</evidence>
<proteinExistence type="predicted"/>
<evidence type="ECO:0000256" key="1">
    <source>
        <dbReference type="SAM" id="Phobius"/>
    </source>
</evidence>
<organism evidence="3 4">
    <name type="scientific">Sporosarcina jeotgali</name>
    <dbReference type="NCBI Taxonomy" id="3020056"/>
    <lineage>
        <taxon>Bacteria</taxon>
        <taxon>Bacillati</taxon>
        <taxon>Bacillota</taxon>
        <taxon>Bacilli</taxon>
        <taxon>Bacillales</taxon>
        <taxon>Caryophanaceae</taxon>
        <taxon>Sporosarcina</taxon>
    </lineage>
</organism>
<dbReference type="Proteomes" id="UP001303532">
    <property type="component" value="Chromosome"/>
</dbReference>
<keyword evidence="4" id="KW-1185">Reference proteome</keyword>
<keyword evidence="1" id="KW-0472">Membrane</keyword>
<keyword evidence="1" id="KW-0812">Transmembrane</keyword>